<feature type="transmembrane region" description="Helical" evidence="1">
    <location>
        <begin position="117"/>
        <end position="137"/>
    </location>
</feature>
<dbReference type="PANTHER" id="PTHR10845:SF192">
    <property type="entry name" value="DOUBLE HIT, ISOFORM B"/>
    <property type="match status" value="1"/>
</dbReference>
<dbReference type="InterPro" id="IPR016137">
    <property type="entry name" value="RGS"/>
</dbReference>
<proteinExistence type="predicted"/>
<reference evidence="3 4" key="1">
    <citation type="submission" date="2023-04" db="EMBL/GenBank/DDBJ databases">
        <title>Genome of Basidiobolus ranarum AG-B5.</title>
        <authorList>
            <person name="Stajich J.E."/>
            <person name="Carter-House D."/>
            <person name="Gryganskyi A."/>
        </authorList>
    </citation>
    <scope>NUCLEOTIDE SEQUENCE [LARGE SCALE GENOMIC DNA]</scope>
    <source>
        <strain evidence="3 4">AG-B5</strain>
    </source>
</reference>
<dbReference type="Pfam" id="PF00615">
    <property type="entry name" value="RGS"/>
    <property type="match status" value="1"/>
</dbReference>
<keyword evidence="1" id="KW-0812">Transmembrane</keyword>
<dbReference type="PROSITE" id="PS50132">
    <property type="entry name" value="RGS"/>
    <property type="match status" value="1"/>
</dbReference>
<dbReference type="EMBL" id="JASJQH010006880">
    <property type="protein sequence ID" value="KAK9729399.1"/>
    <property type="molecule type" value="Genomic_DNA"/>
</dbReference>
<gene>
    <name evidence="3" type="primary">RGS11</name>
    <name evidence="3" type="ORF">K7432_000280</name>
</gene>
<keyword evidence="1" id="KW-1133">Transmembrane helix</keyword>
<dbReference type="SMART" id="SM00315">
    <property type="entry name" value="RGS"/>
    <property type="match status" value="1"/>
</dbReference>
<evidence type="ECO:0000313" key="3">
    <source>
        <dbReference type="EMBL" id="KAK9729399.1"/>
    </source>
</evidence>
<protein>
    <submittedName>
        <fullName evidence="3">Regulator of G-protein signaling 11</fullName>
    </submittedName>
</protein>
<name>A0ABR2WBF5_9FUNG</name>
<dbReference type="PRINTS" id="PR01301">
    <property type="entry name" value="RGSPROTEIN"/>
</dbReference>
<feature type="transmembrane region" description="Helical" evidence="1">
    <location>
        <begin position="82"/>
        <end position="105"/>
    </location>
</feature>
<dbReference type="Gene3D" id="1.10.167.10">
    <property type="entry name" value="Regulator of G-protein Signalling 4, domain 2"/>
    <property type="match status" value="1"/>
</dbReference>
<comment type="caution">
    <text evidence="3">The sequence shown here is derived from an EMBL/GenBank/DDBJ whole genome shotgun (WGS) entry which is preliminary data.</text>
</comment>
<evidence type="ECO:0000259" key="2">
    <source>
        <dbReference type="PROSITE" id="PS50132"/>
    </source>
</evidence>
<dbReference type="InterPro" id="IPR044926">
    <property type="entry name" value="RGS_subdomain_2"/>
</dbReference>
<keyword evidence="4" id="KW-1185">Reference proteome</keyword>
<feature type="domain" description="RGS" evidence="2">
    <location>
        <begin position="188"/>
        <end position="298"/>
    </location>
</feature>
<evidence type="ECO:0000313" key="4">
    <source>
        <dbReference type="Proteomes" id="UP001479436"/>
    </source>
</evidence>
<keyword evidence="1" id="KW-0472">Membrane</keyword>
<accession>A0ABR2WBF5</accession>
<dbReference type="Proteomes" id="UP001479436">
    <property type="component" value="Unassembled WGS sequence"/>
</dbReference>
<dbReference type="PANTHER" id="PTHR10845">
    <property type="entry name" value="REGULATOR OF G PROTEIN SIGNALING"/>
    <property type="match status" value="1"/>
</dbReference>
<evidence type="ECO:0000256" key="1">
    <source>
        <dbReference type="SAM" id="Phobius"/>
    </source>
</evidence>
<feature type="transmembrane region" description="Helical" evidence="1">
    <location>
        <begin position="149"/>
        <end position="170"/>
    </location>
</feature>
<dbReference type="InterPro" id="IPR036305">
    <property type="entry name" value="RGS_sf"/>
</dbReference>
<dbReference type="SUPFAM" id="SSF48097">
    <property type="entry name" value="Regulator of G-protein signaling, RGS"/>
    <property type="match status" value="1"/>
</dbReference>
<feature type="transmembrane region" description="Helical" evidence="1">
    <location>
        <begin position="41"/>
        <end position="62"/>
    </location>
</feature>
<organism evidence="3 4">
    <name type="scientific">Basidiobolus ranarum</name>
    <dbReference type="NCBI Taxonomy" id="34480"/>
    <lineage>
        <taxon>Eukaryota</taxon>
        <taxon>Fungi</taxon>
        <taxon>Fungi incertae sedis</taxon>
        <taxon>Zoopagomycota</taxon>
        <taxon>Entomophthoromycotina</taxon>
        <taxon>Basidiobolomycetes</taxon>
        <taxon>Basidiobolales</taxon>
        <taxon>Basidiobolaceae</taxon>
        <taxon>Basidiobolus</taxon>
    </lineage>
</organism>
<sequence length="310" mass="36088">MKDPGNEHLELIFDADGLGKEERTMDHINLFRYRIRLPSKWIFYGLGGAIIMQIVITLIMTVTHQEVFEIDSSSDCFEHVVFLPLKIICCTYALVIGSFCLYMLHGVQDAFGIRRELLYIVMTIMIVLGIFFVYSFVDVFKPYHSVFATSYFLVFGLMVIQVIMINIPLIKVYRNTRNQWSLEKGQMGFYEVVHDPLLFEQFKDFTVKEFSIENPLFFERCQRAKKLSKSLLKDEVLAIYDTFIVPGAALQVNLCNTVVKQITLRILDEDIDGSIFDAAIIEVTEIMVRHTFPRFLRSRKGQTFKFTRLF</sequence>